<evidence type="ECO:0000256" key="1">
    <source>
        <dbReference type="SAM" id="MobiDB-lite"/>
    </source>
</evidence>
<evidence type="ECO:0000313" key="2">
    <source>
        <dbReference type="EMBL" id="CAG6501573.1"/>
    </source>
</evidence>
<feature type="region of interest" description="Disordered" evidence="1">
    <location>
        <begin position="66"/>
        <end position="104"/>
    </location>
</feature>
<name>A0A8D8CYC7_CULPI</name>
<proteinExistence type="predicted"/>
<feature type="region of interest" description="Disordered" evidence="1">
    <location>
        <begin position="1"/>
        <end position="26"/>
    </location>
</feature>
<reference evidence="2" key="1">
    <citation type="submission" date="2021-05" db="EMBL/GenBank/DDBJ databases">
        <authorList>
            <person name="Alioto T."/>
            <person name="Alioto T."/>
            <person name="Gomez Garrido J."/>
        </authorList>
    </citation>
    <scope>NUCLEOTIDE SEQUENCE</scope>
</reference>
<dbReference type="EMBL" id="HBUE01142616">
    <property type="protein sequence ID" value="CAG6501573.1"/>
    <property type="molecule type" value="Transcribed_RNA"/>
</dbReference>
<organism evidence="2">
    <name type="scientific">Culex pipiens</name>
    <name type="common">House mosquito</name>
    <dbReference type="NCBI Taxonomy" id="7175"/>
    <lineage>
        <taxon>Eukaryota</taxon>
        <taxon>Metazoa</taxon>
        <taxon>Ecdysozoa</taxon>
        <taxon>Arthropoda</taxon>
        <taxon>Hexapoda</taxon>
        <taxon>Insecta</taxon>
        <taxon>Pterygota</taxon>
        <taxon>Neoptera</taxon>
        <taxon>Endopterygota</taxon>
        <taxon>Diptera</taxon>
        <taxon>Nematocera</taxon>
        <taxon>Culicoidea</taxon>
        <taxon>Culicidae</taxon>
        <taxon>Culicinae</taxon>
        <taxon>Culicini</taxon>
        <taxon>Culex</taxon>
        <taxon>Culex</taxon>
    </lineage>
</organism>
<protein>
    <submittedName>
        <fullName evidence="2">(northern house mosquito) hypothetical protein</fullName>
    </submittedName>
</protein>
<sequence length="104" mass="10762">MDGEDDSSNTREQSCTPPLPNTDLTDIEIMKFGDGSKGTVDGTIGGLSLESQGEALLELAQALCSKGEADKNGDRKGDGPTEDGKKDKEAASGDGGKKRANETT</sequence>
<dbReference type="AlphaFoldDB" id="A0A8D8CYC7"/>
<feature type="compositionally biased region" description="Basic and acidic residues" evidence="1">
    <location>
        <begin position="67"/>
        <end position="104"/>
    </location>
</feature>
<accession>A0A8D8CYC7</accession>